<dbReference type="AlphaFoldDB" id="A0A9J6DSA9"/>
<name>A0A9J6DSA9_RHIMP</name>
<reference evidence="1" key="1">
    <citation type="journal article" date="2020" name="Cell">
        <title>Large-Scale Comparative Analyses of Tick Genomes Elucidate Their Genetic Diversity and Vector Capacities.</title>
        <authorList>
            <consortium name="Tick Genome and Microbiome Consortium (TIGMIC)"/>
            <person name="Jia N."/>
            <person name="Wang J."/>
            <person name="Shi W."/>
            <person name="Du L."/>
            <person name="Sun Y."/>
            <person name="Zhan W."/>
            <person name="Jiang J.F."/>
            <person name="Wang Q."/>
            <person name="Zhang B."/>
            <person name="Ji P."/>
            <person name="Bell-Sakyi L."/>
            <person name="Cui X.M."/>
            <person name="Yuan T.T."/>
            <person name="Jiang B.G."/>
            <person name="Yang W.F."/>
            <person name="Lam T.T."/>
            <person name="Chang Q.C."/>
            <person name="Ding S.J."/>
            <person name="Wang X.J."/>
            <person name="Zhu J.G."/>
            <person name="Ruan X.D."/>
            <person name="Zhao L."/>
            <person name="Wei J.T."/>
            <person name="Ye R.Z."/>
            <person name="Que T.C."/>
            <person name="Du C.H."/>
            <person name="Zhou Y.H."/>
            <person name="Cheng J.X."/>
            <person name="Dai P.F."/>
            <person name="Guo W.B."/>
            <person name="Han X.H."/>
            <person name="Huang E.J."/>
            <person name="Li L.F."/>
            <person name="Wei W."/>
            <person name="Gao Y.C."/>
            <person name="Liu J.Z."/>
            <person name="Shao H.Z."/>
            <person name="Wang X."/>
            <person name="Wang C.C."/>
            <person name="Yang T.C."/>
            <person name="Huo Q.B."/>
            <person name="Li W."/>
            <person name="Chen H.Y."/>
            <person name="Chen S.E."/>
            <person name="Zhou L.G."/>
            <person name="Ni X.B."/>
            <person name="Tian J.H."/>
            <person name="Sheng Y."/>
            <person name="Liu T."/>
            <person name="Pan Y.S."/>
            <person name="Xia L.Y."/>
            <person name="Li J."/>
            <person name="Zhao F."/>
            <person name="Cao W.C."/>
        </authorList>
    </citation>
    <scope>NUCLEOTIDE SEQUENCE</scope>
    <source>
        <strain evidence="1">Rmic-2018</strain>
    </source>
</reference>
<gene>
    <name evidence="1" type="ORF">HPB51_001482</name>
</gene>
<proteinExistence type="predicted"/>
<evidence type="ECO:0000313" key="1">
    <source>
        <dbReference type="EMBL" id="KAH8024849.1"/>
    </source>
</evidence>
<accession>A0A9J6DSA9</accession>
<dbReference type="EMBL" id="JABSTU010000007">
    <property type="protein sequence ID" value="KAH8024849.1"/>
    <property type="molecule type" value="Genomic_DNA"/>
</dbReference>
<evidence type="ECO:0000313" key="2">
    <source>
        <dbReference type="Proteomes" id="UP000821866"/>
    </source>
</evidence>
<organism evidence="1 2">
    <name type="scientific">Rhipicephalus microplus</name>
    <name type="common">Cattle tick</name>
    <name type="synonym">Boophilus microplus</name>
    <dbReference type="NCBI Taxonomy" id="6941"/>
    <lineage>
        <taxon>Eukaryota</taxon>
        <taxon>Metazoa</taxon>
        <taxon>Ecdysozoa</taxon>
        <taxon>Arthropoda</taxon>
        <taxon>Chelicerata</taxon>
        <taxon>Arachnida</taxon>
        <taxon>Acari</taxon>
        <taxon>Parasitiformes</taxon>
        <taxon>Ixodida</taxon>
        <taxon>Ixodoidea</taxon>
        <taxon>Ixodidae</taxon>
        <taxon>Rhipicephalinae</taxon>
        <taxon>Rhipicephalus</taxon>
        <taxon>Boophilus</taxon>
    </lineage>
</organism>
<protein>
    <submittedName>
        <fullName evidence="1">Uncharacterized protein</fullName>
    </submittedName>
</protein>
<comment type="caution">
    <text evidence="1">The sequence shown here is derived from an EMBL/GenBank/DDBJ whole genome shotgun (WGS) entry which is preliminary data.</text>
</comment>
<dbReference type="Proteomes" id="UP000821866">
    <property type="component" value="Unassembled WGS sequence"/>
</dbReference>
<reference evidence="1" key="2">
    <citation type="submission" date="2021-09" db="EMBL/GenBank/DDBJ databases">
        <authorList>
            <person name="Jia N."/>
            <person name="Wang J."/>
            <person name="Shi W."/>
            <person name="Du L."/>
            <person name="Sun Y."/>
            <person name="Zhan W."/>
            <person name="Jiang J."/>
            <person name="Wang Q."/>
            <person name="Zhang B."/>
            <person name="Ji P."/>
            <person name="Sakyi L.B."/>
            <person name="Cui X."/>
            <person name="Yuan T."/>
            <person name="Jiang B."/>
            <person name="Yang W."/>
            <person name="Lam T.T.-Y."/>
            <person name="Chang Q."/>
            <person name="Ding S."/>
            <person name="Wang X."/>
            <person name="Zhu J."/>
            <person name="Ruan X."/>
            <person name="Zhao L."/>
            <person name="Wei J."/>
            <person name="Que T."/>
            <person name="Du C."/>
            <person name="Cheng J."/>
            <person name="Dai P."/>
            <person name="Han X."/>
            <person name="Huang E."/>
            <person name="Gao Y."/>
            <person name="Liu J."/>
            <person name="Shao H."/>
            <person name="Ye R."/>
            <person name="Li L."/>
            <person name="Wei W."/>
            <person name="Wang X."/>
            <person name="Wang C."/>
            <person name="Huo Q."/>
            <person name="Li W."/>
            <person name="Guo W."/>
            <person name="Chen H."/>
            <person name="Chen S."/>
            <person name="Zhou L."/>
            <person name="Zhou L."/>
            <person name="Ni X."/>
            <person name="Tian J."/>
            <person name="Zhou Y."/>
            <person name="Sheng Y."/>
            <person name="Liu T."/>
            <person name="Pan Y."/>
            <person name="Xia L."/>
            <person name="Li J."/>
            <person name="Zhao F."/>
            <person name="Cao W."/>
        </authorList>
    </citation>
    <scope>NUCLEOTIDE SEQUENCE</scope>
    <source>
        <strain evidence="1">Rmic-2018</strain>
        <tissue evidence="1">Larvae</tissue>
    </source>
</reference>
<keyword evidence="2" id="KW-1185">Reference proteome</keyword>
<sequence length="178" mass="20888">MFTIYAAAIHEKFPLLRNLERGDLHTLTRSDQLSFLQDTLFQFLFAFPLNVSNDLVEQSLKQQNFFSLYHLLNHLSSHNGLRYIEHRLPVIILPWLRRLPREGPCYFKQLVETTFVGVMNEDDQRVVEVLCQQAHLRLVTQCPLNVPDHAQVQVTEKSKEFHNSTFPFRLSRIAHMTS</sequence>